<name>A0A5C8V3J0_9FLAO</name>
<sequence length="363" mass="39288">MKNVFSIFPILILCILPFKSVAQNTYTYQLIDAANNSVLVPSFNNNFTWNLNEASILNVASNLTTSGIAYQVRFTTSEYTKTEGAIPYAYRGDSSGDYDLAHSWSPSVGDLSFTVEYLDSSLNVFAVDNFTITFVNTTTDSQAPTAPTLSSTAQTDTTVDLSWSEATDNTGVTGYKIFKDGALEATLGNVNTHQVTGLTASTAYSFTATALDAATNESVVSNAVSVTTDSSGGGSSGGGNSVWTETSSVASYTGDVAVGTSTVPTGYKMAIDGKLITEEVKVQLSGNWPDYVFAKDYELPTLEEIQKYIKEKGHLPDIPSAKEVEENGIQLGEMNRLLLEKIEELTLYILQQQREIEQLKQKQ</sequence>
<evidence type="ECO:0000313" key="4">
    <source>
        <dbReference type="Proteomes" id="UP000321456"/>
    </source>
</evidence>
<accession>A0A5C8V3J0</accession>
<dbReference type="Proteomes" id="UP000321456">
    <property type="component" value="Unassembled WGS sequence"/>
</dbReference>
<dbReference type="Pfam" id="PF00041">
    <property type="entry name" value="fn3"/>
    <property type="match status" value="1"/>
</dbReference>
<dbReference type="Gene3D" id="2.60.40.10">
    <property type="entry name" value="Immunoglobulins"/>
    <property type="match status" value="1"/>
</dbReference>
<dbReference type="CDD" id="cd00063">
    <property type="entry name" value="FN3"/>
    <property type="match status" value="1"/>
</dbReference>
<feature type="signal peptide" evidence="1">
    <location>
        <begin position="1"/>
        <end position="22"/>
    </location>
</feature>
<protein>
    <submittedName>
        <fullName evidence="3">Fibronectin type III domain-containing protein</fullName>
    </submittedName>
</protein>
<dbReference type="AlphaFoldDB" id="A0A5C8V3J0"/>
<evidence type="ECO:0000313" key="3">
    <source>
        <dbReference type="EMBL" id="TXN36140.1"/>
    </source>
</evidence>
<proteinExistence type="predicted"/>
<keyword evidence="1" id="KW-0732">Signal</keyword>
<dbReference type="SMART" id="SM00060">
    <property type="entry name" value="FN3"/>
    <property type="match status" value="1"/>
</dbReference>
<feature type="domain" description="Fibronectin type-III" evidence="2">
    <location>
        <begin position="143"/>
        <end position="231"/>
    </location>
</feature>
<comment type="caution">
    <text evidence="3">The sequence shown here is derived from an EMBL/GenBank/DDBJ whole genome shotgun (WGS) entry which is preliminary data.</text>
</comment>
<gene>
    <name evidence="3" type="ORF">FVB32_16410</name>
</gene>
<dbReference type="EMBL" id="VRUR01000002">
    <property type="protein sequence ID" value="TXN36140.1"/>
    <property type="molecule type" value="Genomic_DNA"/>
</dbReference>
<feature type="chain" id="PRO_5022890210" evidence="1">
    <location>
        <begin position="23"/>
        <end position="363"/>
    </location>
</feature>
<dbReference type="InterPro" id="IPR003961">
    <property type="entry name" value="FN3_dom"/>
</dbReference>
<dbReference type="SUPFAM" id="SSF49265">
    <property type="entry name" value="Fibronectin type III"/>
    <property type="match status" value="1"/>
</dbReference>
<dbReference type="InterPro" id="IPR013783">
    <property type="entry name" value="Ig-like_fold"/>
</dbReference>
<reference evidence="3 4" key="1">
    <citation type="submission" date="2019-08" db="EMBL/GenBank/DDBJ databases">
        <title>Professor.</title>
        <authorList>
            <person name="Park J.S."/>
        </authorList>
    </citation>
    <scope>NUCLEOTIDE SEQUENCE [LARGE SCALE GENOMIC DNA]</scope>
    <source>
        <strain evidence="3 4">176CP5-101</strain>
    </source>
</reference>
<dbReference type="PROSITE" id="PS50853">
    <property type="entry name" value="FN3"/>
    <property type="match status" value="1"/>
</dbReference>
<dbReference type="InterPro" id="IPR036116">
    <property type="entry name" value="FN3_sf"/>
</dbReference>
<dbReference type="RefSeq" id="WP_147744911.1">
    <property type="nucleotide sequence ID" value="NZ_VRUR01000002.1"/>
</dbReference>
<keyword evidence="4" id="KW-1185">Reference proteome</keyword>
<organism evidence="3 4">
    <name type="scientific">Flagellimonas hymeniacidonis</name>
    <dbReference type="NCBI Taxonomy" id="2603628"/>
    <lineage>
        <taxon>Bacteria</taxon>
        <taxon>Pseudomonadati</taxon>
        <taxon>Bacteroidota</taxon>
        <taxon>Flavobacteriia</taxon>
        <taxon>Flavobacteriales</taxon>
        <taxon>Flavobacteriaceae</taxon>
        <taxon>Flagellimonas</taxon>
    </lineage>
</organism>
<evidence type="ECO:0000259" key="2">
    <source>
        <dbReference type="PROSITE" id="PS50853"/>
    </source>
</evidence>
<evidence type="ECO:0000256" key="1">
    <source>
        <dbReference type="SAM" id="SignalP"/>
    </source>
</evidence>